<evidence type="ECO:0000256" key="1">
    <source>
        <dbReference type="ARBA" id="ARBA00001910"/>
    </source>
</evidence>
<dbReference type="PANTHER" id="PTHR14218">
    <property type="entry name" value="PROTEASE S8 TRIPEPTIDYL PEPTIDASE I CLN2"/>
    <property type="match status" value="1"/>
</dbReference>
<evidence type="ECO:0000256" key="4">
    <source>
        <dbReference type="ARBA" id="ARBA00012462"/>
    </source>
</evidence>
<dbReference type="PROSITE" id="PS51695">
    <property type="entry name" value="SEDOLISIN"/>
    <property type="match status" value="1"/>
</dbReference>
<keyword evidence="7 11" id="KW-0378">Hydrolase</keyword>
<feature type="signal peptide" evidence="12">
    <location>
        <begin position="1"/>
        <end position="22"/>
    </location>
</feature>
<accession>A0ABR4AVF2</accession>
<dbReference type="InterPro" id="IPR000209">
    <property type="entry name" value="Peptidase_S8/S53_dom"/>
</dbReference>
<comment type="caution">
    <text evidence="14">The sequence shown here is derived from an EMBL/GenBank/DDBJ whole genome shotgun (WGS) entry which is preliminary data.</text>
</comment>
<dbReference type="CDD" id="cd11377">
    <property type="entry name" value="Pro-peptidase_S53"/>
    <property type="match status" value="1"/>
</dbReference>
<feature type="active site" description="Charge relay system" evidence="11">
    <location>
        <position position="339"/>
    </location>
</feature>
<keyword evidence="15" id="KW-1185">Reference proteome</keyword>
<feature type="binding site" evidence="11">
    <location>
        <position position="647"/>
    </location>
    <ligand>
        <name>Ca(2+)</name>
        <dbReference type="ChEBI" id="CHEBI:29108"/>
    </ligand>
</feature>
<evidence type="ECO:0000256" key="10">
    <source>
        <dbReference type="ARBA" id="ARBA00023145"/>
    </source>
</evidence>
<evidence type="ECO:0000256" key="6">
    <source>
        <dbReference type="ARBA" id="ARBA00022723"/>
    </source>
</evidence>
<keyword evidence="6 11" id="KW-0479">Metal-binding</keyword>
<evidence type="ECO:0000256" key="9">
    <source>
        <dbReference type="ARBA" id="ARBA00022837"/>
    </source>
</evidence>
<evidence type="ECO:0000256" key="7">
    <source>
        <dbReference type="ARBA" id="ARBA00022801"/>
    </source>
</evidence>
<dbReference type="Pfam" id="PF09286">
    <property type="entry name" value="Pro-kuma_activ"/>
    <property type="match status" value="1"/>
</dbReference>
<evidence type="ECO:0000256" key="11">
    <source>
        <dbReference type="PROSITE-ProRule" id="PRU01032"/>
    </source>
</evidence>
<feature type="domain" description="Peptidase S53" evidence="13">
    <location>
        <begin position="258"/>
        <end position="667"/>
    </location>
</feature>
<dbReference type="InterPro" id="IPR050819">
    <property type="entry name" value="Tripeptidyl-peptidase_I"/>
</dbReference>
<feature type="binding site" evidence="11">
    <location>
        <position position="627"/>
    </location>
    <ligand>
        <name>Ca(2+)</name>
        <dbReference type="ChEBI" id="CHEBI:29108"/>
    </ligand>
</feature>
<dbReference type="Gene3D" id="3.40.50.200">
    <property type="entry name" value="Peptidase S8/S53 domain"/>
    <property type="match status" value="1"/>
</dbReference>
<evidence type="ECO:0000256" key="3">
    <source>
        <dbReference type="ARBA" id="ARBA00004239"/>
    </source>
</evidence>
<comment type="function">
    <text evidence="2">Secreted tripeptidyl-peptidase which degrades proteins at acidic pHs and is involved in virulence.</text>
</comment>
<feature type="active site" description="Charge relay system" evidence="11">
    <location>
        <position position="585"/>
    </location>
</feature>
<comment type="catalytic activity">
    <reaction evidence="1">
        <text>Release of an N-terminal tripeptide from a polypeptide.</text>
        <dbReference type="EC" id="3.4.14.10"/>
    </reaction>
</comment>
<feature type="active site" description="Charge relay system" evidence="11">
    <location>
        <position position="335"/>
    </location>
</feature>
<organism evidence="14 15">
    <name type="scientific">Lepraria finkii</name>
    <dbReference type="NCBI Taxonomy" id="1340010"/>
    <lineage>
        <taxon>Eukaryota</taxon>
        <taxon>Fungi</taxon>
        <taxon>Dikarya</taxon>
        <taxon>Ascomycota</taxon>
        <taxon>Pezizomycotina</taxon>
        <taxon>Lecanoromycetes</taxon>
        <taxon>OSLEUM clade</taxon>
        <taxon>Lecanoromycetidae</taxon>
        <taxon>Lecanorales</taxon>
        <taxon>Lecanorineae</taxon>
        <taxon>Stereocaulaceae</taxon>
        <taxon>Lepraria</taxon>
    </lineage>
</organism>
<dbReference type="EC" id="3.4.14.10" evidence="4"/>
<keyword evidence="5 11" id="KW-0645">Protease</keyword>
<feature type="binding site" evidence="11">
    <location>
        <position position="626"/>
    </location>
    <ligand>
        <name>Ca(2+)</name>
        <dbReference type="ChEBI" id="CHEBI:29108"/>
    </ligand>
</feature>
<keyword evidence="9 11" id="KW-0106">Calcium</keyword>
<dbReference type="PANTHER" id="PTHR14218:SF19">
    <property type="entry name" value="SERINE PROTEASE AORO, PUTATIVE (AFU_ORTHOLOGUE AFUA_6G10250)-RELATED"/>
    <property type="match status" value="1"/>
</dbReference>
<keyword evidence="8 11" id="KW-0720">Serine protease</keyword>
<reference evidence="14 15" key="1">
    <citation type="submission" date="2024-09" db="EMBL/GenBank/DDBJ databases">
        <title>Rethinking Asexuality: The Enigmatic Case of Functional Sexual Genes in Lepraria (Stereocaulaceae).</title>
        <authorList>
            <person name="Doellman M."/>
            <person name="Sun Y."/>
            <person name="Barcenas-Pena A."/>
            <person name="Lumbsch H.T."/>
            <person name="Grewe F."/>
        </authorList>
    </citation>
    <scope>NUCLEOTIDE SEQUENCE [LARGE SCALE GENOMIC DNA]</scope>
    <source>
        <strain evidence="14 15">Grewe 0041</strain>
    </source>
</reference>
<keyword evidence="12" id="KW-0732">Signal</keyword>
<evidence type="ECO:0000256" key="5">
    <source>
        <dbReference type="ARBA" id="ARBA00022670"/>
    </source>
</evidence>
<comment type="cofactor">
    <cofactor evidence="11">
        <name>Ca(2+)</name>
        <dbReference type="ChEBI" id="CHEBI:29108"/>
    </cofactor>
    <text evidence="11">Binds 1 Ca(2+) ion per subunit.</text>
</comment>
<feature type="binding site" evidence="11">
    <location>
        <position position="645"/>
    </location>
    <ligand>
        <name>Ca(2+)</name>
        <dbReference type="ChEBI" id="CHEBI:29108"/>
    </ligand>
</feature>
<dbReference type="Pfam" id="PF00082">
    <property type="entry name" value="Peptidase_S8"/>
    <property type="match status" value="1"/>
</dbReference>
<dbReference type="Proteomes" id="UP001590951">
    <property type="component" value="Unassembled WGS sequence"/>
</dbReference>
<evidence type="ECO:0000313" key="14">
    <source>
        <dbReference type="EMBL" id="KAL2049128.1"/>
    </source>
</evidence>
<name>A0ABR4AVF2_9LECA</name>
<comment type="subcellular location">
    <subcellularLocation>
        <location evidence="3">Secreted</location>
        <location evidence="3">Extracellular space</location>
    </subcellularLocation>
</comment>
<dbReference type="InterPro" id="IPR015366">
    <property type="entry name" value="S53_propep"/>
</dbReference>
<dbReference type="SUPFAM" id="SSF52743">
    <property type="entry name" value="Subtilisin-like"/>
    <property type="match status" value="1"/>
</dbReference>
<evidence type="ECO:0000313" key="15">
    <source>
        <dbReference type="Proteomes" id="UP001590951"/>
    </source>
</evidence>
<dbReference type="CDD" id="cd04056">
    <property type="entry name" value="Peptidases_S53"/>
    <property type="match status" value="1"/>
</dbReference>
<evidence type="ECO:0000256" key="2">
    <source>
        <dbReference type="ARBA" id="ARBA00002451"/>
    </source>
</evidence>
<dbReference type="EMBL" id="JBHFEH010000071">
    <property type="protein sequence ID" value="KAL2049128.1"/>
    <property type="molecule type" value="Genomic_DNA"/>
</dbReference>
<proteinExistence type="predicted"/>
<sequence length="668" mass="71598">MHSSLLFLGATLGASLVTSVIAAPSFTYVRHEKRNSLPFGWETDKMISGHAVLPMRVALSQSNLDKAEEYLMEVSHPDSPRFGQHWTAKQVAEAFAPKQESVDAVTEWLKNSGIAPERISKSQSMGWLQFDATVAEAEGLLKTRYYLHRHKVTGKPHVACGEYHIPDHLSPHVDFITPTVHFDAKIPHAALLKRDIEERYVEKRASKTILSTAAAGVPVQTKAAVKVVTNPNNGYHPKKGSDVNIHSIIDELQNCNVHITPDCLRALYLFPPNLIANPKNSFGIVEYTPEAYLQGDLNMFFANFSKNQVQKTPITDLVDGAVVQTTTQGFAYNGESDLDLEYAMALVNPQKVTLYQVGDEIERASFNTFLDSIDGSYCTAAGGDDPTQDPTYPDPLAGGYTGPENCGGFAATKVISTSYGYNEADLTAAYERRQCNEYMKLGLQGTTILYTSGDNGVAGNGGQCIAVNGTYSNGTAGMFNPGFPSTCPYVTSVGATQIKPGASVTAPEEACETVTFSGGGFSNVFPLPSYQATAVKSFFANHPPPYTAAQYNNTQKSRGFPDIAANGANYVVAVDGAFTLIYGTSASSPVVGSILTLVNEARLTIGKSSIGFINPTLYANPGILNDITSGGNQGCGTPGFTAVKGWDPVTGLGTPNFPKLVAKFLSLP</sequence>
<dbReference type="SUPFAM" id="SSF54897">
    <property type="entry name" value="Protease propeptides/inhibitors"/>
    <property type="match status" value="1"/>
</dbReference>
<evidence type="ECO:0000256" key="8">
    <source>
        <dbReference type="ARBA" id="ARBA00022825"/>
    </source>
</evidence>
<evidence type="ECO:0000256" key="12">
    <source>
        <dbReference type="SAM" id="SignalP"/>
    </source>
</evidence>
<feature type="chain" id="PRO_5046695955" description="tripeptidyl-peptidase II" evidence="12">
    <location>
        <begin position="23"/>
        <end position="668"/>
    </location>
</feature>
<keyword evidence="10" id="KW-0865">Zymogen</keyword>
<evidence type="ECO:0000259" key="13">
    <source>
        <dbReference type="PROSITE" id="PS51695"/>
    </source>
</evidence>
<dbReference type="SMART" id="SM00944">
    <property type="entry name" value="Pro-kuma_activ"/>
    <property type="match status" value="1"/>
</dbReference>
<dbReference type="InterPro" id="IPR036852">
    <property type="entry name" value="Peptidase_S8/S53_dom_sf"/>
</dbReference>
<dbReference type="InterPro" id="IPR030400">
    <property type="entry name" value="Sedolisin_dom"/>
</dbReference>
<gene>
    <name evidence="14" type="ORF">ABVK25_010640</name>
</gene>
<protein>
    <recommendedName>
        <fullName evidence="4">tripeptidyl-peptidase II</fullName>
        <ecNumber evidence="4">3.4.14.10</ecNumber>
    </recommendedName>
</protein>